<comment type="cofactor">
    <cofactor evidence="4">
        <name>Zn(2+)</name>
        <dbReference type="ChEBI" id="CHEBI:29105"/>
    </cofactor>
</comment>
<dbReference type="SUPFAM" id="SSF51366">
    <property type="entry name" value="Ribulose-phoshate binding barrel"/>
    <property type="match status" value="1"/>
</dbReference>
<proteinExistence type="inferred from homology"/>
<dbReference type="EC" id="5.1.3.1" evidence="7"/>
<name>A0A4D9D5A9_9STRA</name>
<dbReference type="PANTHER" id="PTHR11749">
    <property type="entry name" value="RIBULOSE-5-PHOSPHATE-3-EPIMERASE"/>
    <property type="match status" value="1"/>
</dbReference>
<dbReference type="PROSITE" id="PS01085">
    <property type="entry name" value="RIBUL_P_3_EPIMER_1"/>
    <property type="match status" value="1"/>
</dbReference>
<dbReference type="InterPro" id="IPR000056">
    <property type="entry name" value="Ribul_P_3_epim-like"/>
</dbReference>
<dbReference type="NCBIfam" id="TIGR01163">
    <property type="entry name" value="rpe"/>
    <property type="match status" value="1"/>
</dbReference>
<evidence type="ECO:0000256" key="5">
    <source>
        <dbReference type="ARBA" id="ARBA00001954"/>
    </source>
</evidence>
<comment type="similarity">
    <text evidence="6">Belongs to the ribulose-phosphate 3-epimerase family.</text>
</comment>
<dbReference type="OrthoDB" id="1927044at2759"/>
<dbReference type="FunFam" id="3.20.20.70:FF:000171">
    <property type="entry name" value="Ribulose-phosphate 3-epimerase"/>
    <property type="match status" value="1"/>
</dbReference>
<keyword evidence="11" id="KW-1185">Reference proteome</keyword>
<dbReference type="NCBIfam" id="NF004076">
    <property type="entry name" value="PRK05581.1-4"/>
    <property type="match status" value="1"/>
</dbReference>
<evidence type="ECO:0000256" key="8">
    <source>
        <dbReference type="ARBA" id="ARBA00022723"/>
    </source>
</evidence>
<evidence type="ECO:0000256" key="7">
    <source>
        <dbReference type="ARBA" id="ARBA00013188"/>
    </source>
</evidence>
<dbReference type="Pfam" id="PF00834">
    <property type="entry name" value="Ribul_P_3_epim"/>
    <property type="match status" value="1"/>
</dbReference>
<dbReference type="GO" id="GO:0046872">
    <property type="term" value="F:metal ion binding"/>
    <property type="evidence" value="ECO:0007669"/>
    <property type="project" value="UniProtKB-KW"/>
</dbReference>
<evidence type="ECO:0000256" key="6">
    <source>
        <dbReference type="ARBA" id="ARBA00009541"/>
    </source>
</evidence>
<evidence type="ECO:0000256" key="1">
    <source>
        <dbReference type="ARBA" id="ARBA00001782"/>
    </source>
</evidence>
<evidence type="ECO:0000256" key="2">
    <source>
        <dbReference type="ARBA" id="ARBA00001936"/>
    </source>
</evidence>
<dbReference type="Proteomes" id="UP000355283">
    <property type="component" value="Unassembled WGS sequence"/>
</dbReference>
<dbReference type="InterPro" id="IPR011060">
    <property type="entry name" value="RibuloseP-bd_barrel"/>
</dbReference>
<dbReference type="GO" id="GO:0005975">
    <property type="term" value="P:carbohydrate metabolic process"/>
    <property type="evidence" value="ECO:0007669"/>
    <property type="project" value="InterPro"/>
</dbReference>
<dbReference type="AlphaFoldDB" id="A0A4D9D5A9"/>
<keyword evidence="9" id="KW-0413">Isomerase</keyword>
<evidence type="ECO:0000256" key="4">
    <source>
        <dbReference type="ARBA" id="ARBA00001947"/>
    </source>
</evidence>
<protein>
    <recommendedName>
        <fullName evidence="7">ribulose-phosphate 3-epimerase</fullName>
        <ecNumber evidence="7">5.1.3.1</ecNumber>
    </recommendedName>
</protein>
<evidence type="ECO:0000313" key="11">
    <source>
        <dbReference type="Proteomes" id="UP000355283"/>
    </source>
</evidence>
<dbReference type="InterPro" id="IPR026019">
    <property type="entry name" value="Ribul_P_3_epim"/>
</dbReference>
<dbReference type="PROSITE" id="PS01086">
    <property type="entry name" value="RIBUL_P_3_EPIMER_2"/>
    <property type="match status" value="1"/>
</dbReference>
<organism evidence="10 11">
    <name type="scientific">Nannochloropsis salina CCMP1776</name>
    <dbReference type="NCBI Taxonomy" id="1027361"/>
    <lineage>
        <taxon>Eukaryota</taxon>
        <taxon>Sar</taxon>
        <taxon>Stramenopiles</taxon>
        <taxon>Ochrophyta</taxon>
        <taxon>Eustigmatophyceae</taxon>
        <taxon>Eustigmatales</taxon>
        <taxon>Monodopsidaceae</taxon>
        <taxon>Microchloropsis</taxon>
        <taxon>Microchloropsis salina</taxon>
    </lineage>
</organism>
<dbReference type="InterPro" id="IPR013785">
    <property type="entry name" value="Aldolase_TIM"/>
</dbReference>
<comment type="cofactor">
    <cofactor evidence="5">
        <name>Fe(2+)</name>
        <dbReference type="ChEBI" id="CHEBI:29033"/>
    </cofactor>
</comment>
<gene>
    <name evidence="10" type="ORF">NSK_002213</name>
</gene>
<keyword evidence="8" id="KW-0479">Metal-binding</keyword>
<accession>A0A4D9D5A9</accession>
<dbReference type="HAMAP" id="MF_02227">
    <property type="entry name" value="RPE"/>
    <property type="match status" value="1"/>
</dbReference>
<comment type="cofactor">
    <cofactor evidence="2">
        <name>Mn(2+)</name>
        <dbReference type="ChEBI" id="CHEBI:29035"/>
    </cofactor>
</comment>
<comment type="catalytic activity">
    <reaction evidence="1">
        <text>D-ribulose 5-phosphate = D-xylulose 5-phosphate</text>
        <dbReference type="Rhea" id="RHEA:13677"/>
        <dbReference type="ChEBI" id="CHEBI:57737"/>
        <dbReference type="ChEBI" id="CHEBI:58121"/>
        <dbReference type="EC" id="5.1.3.1"/>
    </reaction>
</comment>
<evidence type="ECO:0000313" key="10">
    <source>
        <dbReference type="EMBL" id="TFJ86556.1"/>
    </source>
</evidence>
<reference evidence="10 11" key="1">
    <citation type="submission" date="2019-01" db="EMBL/GenBank/DDBJ databases">
        <title>Nuclear Genome Assembly of the Microalgal Biofuel strain Nannochloropsis salina CCMP1776.</title>
        <authorList>
            <person name="Hovde B."/>
        </authorList>
    </citation>
    <scope>NUCLEOTIDE SEQUENCE [LARGE SCALE GENOMIC DNA]</scope>
    <source>
        <strain evidence="10 11">CCMP1776</strain>
    </source>
</reference>
<dbReference type="EMBL" id="SDOX01000008">
    <property type="protein sequence ID" value="TFJ86556.1"/>
    <property type="molecule type" value="Genomic_DNA"/>
</dbReference>
<dbReference type="GO" id="GO:0006098">
    <property type="term" value="P:pentose-phosphate shunt"/>
    <property type="evidence" value="ECO:0007669"/>
    <property type="project" value="InterPro"/>
</dbReference>
<dbReference type="Gene3D" id="3.20.20.70">
    <property type="entry name" value="Aldolase class I"/>
    <property type="match status" value="1"/>
</dbReference>
<sequence>MQYLAAKYQTRARDLRQRLREDRQKQYTSLLSAVRRIQAVFRRRQLIRRKKAEEARANQKAALVLCDFGRRVVTIMAAKKELSRRVSYLLQLLICRVAKVMCHCCKCLIGPSMLASDLSCMADEAKKVIAGGADYLHLDVMDGHFVPNITWGPPVIKHLRKHCPDIFFDCHMMVSNPEQWVQEIKDAGGDQYTFHLEAARDPAGLIEQIKATGMRVGMALRPGTPIEDALPWVDSVDVVLVMTVEPGFGGQKFMADMMPKVAYLRAKCPEKDIEVDGGLGPATVDAAARAGANMIVAGSSVFNSEVPAKVIAALRRSVEKLGNGKSEEELTELPS</sequence>
<evidence type="ECO:0000256" key="9">
    <source>
        <dbReference type="ARBA" id="ARBA00023235"/>
    </source>
</evidence>
<evidence type="ECO:0000256" key="3">
    <source>
        <dbReference type="ARBA" id="ARBA00001941"/>
    </source>
</evidence>
<comment type="cofactor">
    <cofactor evidence="3">
        <name>Co(2+)</name>
        <dbReference type="ChEBI" id="CHEBI:48828"/>
    </cofactor>
</comment>
<comment type="caution">
    <text evidence="10">The sequence shown here is derived from an EMBL/GenBank/DDBJ whole genome shotgun (WGS) entry which is preliminary data.</text>
</comment>
<dbReference type="CDD" id="cd00429">
    <property type="entry name" value="RPE"/>
    <property type="match status" value="1"/>
</dbReference>
<dbReference type="GO" id="GO:0004750">
    <property type="term" value="F:D-ribulose-phosphate 3-epimerase activity"/>
    <property type="evidence" value="ECO:0007669"/>
    <property type="project" value="UniProtKB-EC"/>
</dbReference>